<keyword evidence="2" id="KW-1185">Reference proteome</keyword>
<evidence type="ECO:0000313" key="1">
    <source>
        <dbReference type="EMBL" id="KAG0419984.1"/>
    </source>
</evidence>
<dbReference type="Proteomes" id="UP000805193">
    <property type="component" value="Unassembled WGS sequence"/>
</dbReference>
<accession>A0AC60PHL5</accession>
<evidence type="ECO:0000313" key="2">
    <source>
        <dbReference type="Proteomes" id="UP000805193"/>
    </source>
</evidence>
<gene>
    <name evidence="1" type="ORF">HPB47_003769</name>
</gene>
<comment type="caution">
    <text evidence="1">The sequence shown here is derived from an EMBL/GenBank/DDBJ whole genome shotgun (WGS) entry which is preliminary data.</text>
</comment>
<proteinExistence type="predicted"/>
<name>A0AC60PHL5_IXOPE</name>
<protein>
    <submittedName>
        <fullName evidence="1">Uncharacterized protein</fullName>
    </submittedName>
</protein>
<organism evidence="1 2">
    <name type="scientific">Ixodes persulcatus</name>
    <name type="common">Taiga tick</name>
    <dbReference type="NCBI Taxonomy" id="34615"/>
    <lineage>
        <taxon>Eukaryota</taxon>
        <taxon>Metazoa</taxon>
        <taxon>Ecdysozoa</taxon>
        <taxon>Arthropoda</taxon>
        <taxon>Chelicerata</taxon>
        <taxon>Arachnida</taxon>
        <taxon>Acari</taxon>
        <taxon>Parasitiformes</taxon>
        <taxon>Ixodida</taxon>
        <taxon>Ixodoidea</taxon>
        <taxon>Ixodidae</taxon>
        <taxon>Ixodinae</taxon>
        <taxon>Ixodes</taxon>
    </lineage>
</organism>
<sequence>MALNVEALSHSEEVLLRVAQPGQRYNGGQLLFGPDRLLYISTGDGGAENRSHRFDLGSLLGKVLRIDVSEGRGYRIPPGNPFVGHGSAVRSEIFAYGFRNPWRCAGYRADTEGPRSDGVSLLCGDTGVEPDRLEEEVFLVQSGYRYGWTDLNRAPCPNGTVKDDLPVFRYIREQGQAIVGGIVYRGNALDATLRGKFIYADFVHGSLHALQPGIPGQRSWSSEDICLKPCDESEDAFSSFYVLGIATDSVGEPLIMTTTDLRNDAPAGVIYRLETPHCNSTWKDPGRNSAHLGPGDPLTVVYLWLLAFSSLLLGGTSALIR</sequence>
<reference evidence="1 2" key="1">
    <citation type="journal article" date="2020" name="Cell">
        <title>Large-Scale Comparative Analyses of Tick Genomes Elucidate Their Genetic Diversity and Vector Capacities.</title>
        <authorList>
            <consortium name="Tick Genome and Microbiome Consortium (TIGMIC)"/>
            <person name="Jia N."/>
            <person name="Wang J."/>
            <person name="Shi W."/>
            <person name="Du L."/>
            <person name="Sun Y."/>
            <person name="Zhan W."/>
            <person name="Jiang J.F."/>
            <person name="Wang Q."/>
            <person name="Zhang B."/>
            <person name="Ji P."/>
            <person name="Bell-Sakyi L."/>
            <person name="Cui X.M."/>
            <person name="Yuan T.T."/>
            <person name="Jiang B.G."/>
            <person name="Yang W.F."/>
            <person name="Lam T.T."/>
            <person name="Chang Q.C."/>
            <person name="Ding S.J."/>
            <person name="Wang X.J."/>
            <person name="Zhu J.G."/>
            <person name="Ruan X.D."/>
            <person name="Zhao L."/>
            <person name="Wei J.T."/>
            <person name="Ye R.Z."/>
            <person name="Que T.C."/>
            <person name="Du C.H."/>
            <person name="Zhou Y.H."/>
            <person name="Cheng J.X."/>
            <person name="Dai P.F."/>
            <person name="Guo W.B."/>
            <person name="Han X.H."/>
            <person name="Huang E.J."/>
            <person name="Li L.F."/>
            <person name="Wei W."/>
            <person name="Gao Y.C."/>
            <person name="Liu J.Z."/>
            <person name="Shao H.Z."/>
            <person name="Wang X."/>
            <person name="Wang C.C."/>
            <person name="Yang T.C."/>
            <person name="Huo Q.B."/>
            <person name="Li W."/>
            <person name="Chen H.Y."/>
            <person name="Chen S.E."/>
            <person name="Zhou L.G."/>
            <person name="Ni X.B."/>
            <person name="Tian J.H."/>
            <person name="Sheng Y."/>
            <person name="Liu T."/>
            <person name="Pan Y.S."/>
            <person name="Xia L.Y."/>
            <person name="Li J."/>
            <person name="Zhao F."/>
            <person name="Cao W.C."/>
        </authorList>
    </citation>
    <scope>NUCLEOTIDE SEQUENCE [LARGE SCALE GENOMIC DNA]</scope>
    <source>
        <strain evidence="1">Iper-2018</strain>
    </source>
</reference>
<dbReference type="EMBL" id="JABSTQ010010556">
    <property type="protein sequence ID" value="KAG0419984.1"/>
    <property type="molecule type" value="Genomic_DNA"/>
</dbReference>